<reference evidence="2 3" key="1">
    <citation type="journal article" date="2024" name="bioRxiv">
        <title>A reference genome for Trichogramma kaykai: A tiny desert-dwelling parasitoid wasp with competing sex-ratio distorters.</title>
        <authorList>
            <person name="Culotta J."/>
            <person name="Lindsey A.R."/>
        </authorList>
    </citation>
    <scope>NUCLEOTIDE SEQUENCE [LARGE SCALE GENOMIC DNA]</scope>
    <source>
        <strain evidence="2 3">KSX58</strain>
    </source>
</reference>
<organism evidence="2 3">
    <name type="scientific">Trichogramma kaykai</name>
    <dbReference type="NCBI Taxonomy" id="54128"/>
    <lineage>
        <taxon>Eukaryota</taxon>
        <taxon>Metazoa</taxon>
        <taxon>Ecdysozoa</taxon>
        <taxon>Arthropoda</taxon>
        <taxon>Hexapoda</taxon>
        <taxon>Insecta</taxon>
        <taxon>Pterygota</taxon>
        <taxon>Neoptera</taxon>
        <taxon>Endopterygota</taxon>
        <taxon>Hymenoptera</taxon>
        <taxon>Apocrita</taxon>
        <taxon>Proctotrupomorpha</taxon>
        <taxon>Chalcidoidea</taxon>
        <taxon>Trichogrammatidae</taxon>
        <taxon>Trichogramma</taxon>
    </lineage>
</organism>
<evidence type="ECO:0008006" key="4">
    <source>
        <dbReference type="Google" id="ProtNLM"/>
    </source>
</evidence>
<accession>A0ABD2XAX5</accession>
<protein>
    <recommendedName>
        <fullName evidence="4">Tyr recombinase domain-containing protein</fullName>
    </recommendedName>
</protein>
<evidence type="ECO:0000313" key="3">
    <source>
        <dbReference type="Proteomes" id="UP001627154"/>
    </source>
</evidence>
<dbReference type="AlphaFoldDB" id="A0ABD2XAX5"/>
<feature type="coiled-coil region" evidence="1">
    <location>
        <begin position="365"/>
        <end position="392"/>
    </location>
</feature>
<evidence type="ECO:0000256" key="1">
    <source>
        <dbReference type="SAM" id="Coils"/>
    </source>
</evidence>
<evidence type="ECO:0000313" key="2">
    <source>
        <dbReference type="EMBL" id="KAL3402606.1"/>
    </source>
</evidence>
<sequence>MCKFCKKDQQHLKNHLKNQHSHEPEVIEMMRLDKETPRNSREPMRKLIYDGDHMYKTDDSLNQGDLRIARTTSFKRCAEEFTVCANCKITVLESEYRKHRVRCTGELNPTTRNINQEGRALLSFCSNIANIKMKKHILPRIRNDAVKKAIRYDDLIIRYGNELTCKLRGVQHKGNVITQLRRIGRLKLVLGLKKLEEMFFIDSEHCVKAIEKMAGYSFDEEAEFLKYPALATNLGTIVKCITETFHSMSIKKITKVDPELIKNWKVTFSTDYSINISRMAGETLSHNRRYKDDGLPVEGDPELLYSYLTNKIRSLFRELEEKYTEKSYLIFMKHVMTFLQIYNRRRPGDVERIFLNDYKCLKTISEVEQNEFSKLDNNLQDLAKEYSILKTRGKLNRDIKLLVPYELKICLDLIVKLRSNLDISPKNEYLFALPRTPTHEIRYPNGYVLLHRFAKNCGAKNPKKLRATTLRKDLATKCIKLNLNDNDLKDLAAFMGHHVDVHISHYRKQLVSRDVPLFVKFLEAATGNFNLPKEVENDSTIHTSITDEVELPEIDFDNTESSTTEQSSVIERKRKCTDEIASTQDVIPNKKTKTQRKKWSQEAIEKIHDTFGPYMSGRSKKAPSAREIIKMISRNGTIFEGRTDAAIRTWMSLNRKK</sequence>
<dbReference type="Proteomes" id="UP001627154">
    <property type="component" value="Unassembled WGS sequence"/>
</dbReference>
<keyword evidence="1" id="KW-0175">Coiled coil</keyword>
<dbReference type="PANTHER" id="PTHR33480">
    <property type="entry name" value="SET DOMAIN-CONTAINING PROTEIN-RELATED"/>
    <property type="match status" value="1"/>
</dbReference>
<dbReference type="EMBL" id="JBJJXI010000034">
    <property type="protein sequence ID" value="KAL3402606.1"/>
    <property type="molecule type" value="Genomic_DNA"/>
</dbReference>
<proteinExistence type="predicted"/>
<name>A0ABD2XAX5_9HYME</name>
<keyword evidence="3" id="KW-1185">Reference proteome</keyword>
<comment type="caution">
    <text evidence="2">The sequence shown here is derived from an EMBL/GenBank/DDBJ whole genome shotgun (WGS) entry which is preliminary data.</text>
</comment>
<gene>
    <name evidence="2" type="ORF">TKK_004538</name>
</gene>
<dbReference type="PANTHER" id="PTHR33480:SF1">
    <property type="entry name" value="TYR RECOMBINASE DOMAIN-CONTAINING PROTEIN"/>
    <property type="match status" value="1"/>
</dbReference>